<dbReference type="Pfam" id="PF00551">
    <property type="entry name" value="Formyl_trans_N"/>
    <property type="match status" value="1"/>
</dbReference>
<dbReference type="GO" id="GO:0005829">
    <property type="term" value="C:cytosol"/>
    <property type="evidence" value="ECO:0007669"/>
    <property type="project" value="TreeGrafter"/>
</dbReference>
<comment type="caution">
    <text evidence="6">The sequence shown here is derived from an EMBL/GenBank/DDBJ whole genome shotgun (WGS) entry which is preliminary data.</text>
</comment>
<evidence type="ECO:0000313" key="7">
    <source>
        <dbReference type="Proteomes" id="UP000199259"/>
    </source>
</evidence>
<dbReference type="EC" id="2.1.2.9" evidence="2"/>
<dbReference type="PROSITE" id="PS51183">
    <property type="entry name" value="JMJN"/>
    <property type="match status" value="1"/>
</dbReference>
<dbReference type="InterPro" id="IPR011034">
    <property type="entry name" value="Formyl_transferase-like_C_sf"/>
</dbReference>
<evidence type="ECO:0000259" key="5">
    <source>
        <dbReference type="PROSITE" id="PS51183"/>
    </source>
</evidence>
<feature type="domain" description="JmjN" evidence="5">
    <location>
        <begin position="60"/>
        <end position="102"/>
    </location>
</feature>
<dbReference type="InterPro" id="IPR036477">
    <property type="entry name" value="Formyl_transf_N_sf"/>
</dbReference>
<evidence type="ECO:0000256" key="3">
    <source>
        <dbReference type="ARBA" id="ARBA00022679"/>
    </source>
</evidence>
<dbReference type="AlphaFoldDB" id="A0A7Z7AXL5"/>
<keyword evidence="3 6" id="KW-0808">Transferase</keyword>
<dbReference type="Gene3D" id="3.40.50.12230">
    <property type="match status" value="1"/>
</dbReference>
<accession>A0A7Z7AXL5</accession>
<dbReference type="EMBL" id="FNCA01000001">
    <property type="protein sequence ID" value="SDF24719.1"/>
    <property type="molecule type" value="Genomic_DNA"/>
</dbReference>
<dbReference type="OrthoDB" id="199806at2157"/>
<sequence length="309" mass="35386">MDIGLIILSKYNYKVVFFGNNADVLNHLCTLVDVSAVFTRPDDGSDNLKSIFELTHSLNIPLFQPSKKELSNYSPYLNQNKLDFIIVCGYKYIIPPTIFNTPKYGTVNIHPSLLPQYRGQHVINWAIINGEQETGITLHLMDENLDTGDILLQTKVPILFDDTAKDLHDRLYQKASELLTTFFTRFNDEGSISPKIQDSSQATFFKPRKPCDGHIEWDKEGEQIYNLVRAISKPWPGAFTYHNSSKIVVWRVSFEPHNSEESYGRIINVSNSQLIVNAKNSLVIIEDYDVFDLNNELVQVEFKEGYLLE</sequence>
<evidence type="ECO:0000256" key="4">
    <source>
        <dbReference type="ARBA" id="ARBA00022917"/>
    </source>
</evidence>
<dbReference type="SUPFAM" id="SSF53328">
    <property type="entry name" value="Formyltransferase"/>
    <property type="match status" value="1"/>
</dbReference>
<dbReference type="GO" id="GO:0004479">
    <property type="term" value="F:methionyl-tRNA formyltransferase activity"/>
    <property type="evidence" value="ECO:0007669"/>
    <property type="project" value="UniProtKB-EC"/>
</dbReference>
<evidence type="ECO:0000256" key="1">
    <source>
        <dbReference type="ARBA" id="ARBA00010699"/>
    </source>
</evidence>
<protein>
    <recommendedName>
        <fullName evidence="2">methionyl-tRNA formyltransferase</fullName>
        <ecNumber evidence="2">2.1.2.9</ecNumber>
    </recommendedName>
</protein>
<organism evidence="6 7">
    <name type="scientific">Methanolobus vulcani</name>
    <dbReference type="NCBI Taxonomy" id="38026"/>
    <lineage>
        <taxon>Archaea</taxon>
        <taxon>Methanobacteriati</taxon>
        <taxon>Methanobacteriota</taxon>
        <taxon>Stenosarchaea group</taxon>
        <taxon>Methanomicrobia</taxon>
        <taxon>Methanosarcinales</taxon>
        <taxon>Methanosarcinaceae</taxon>
        <taxon>Methanolobus</taxon>
    </lineage>
</organism>
<dbReference type="InterPro" id="IPR001555">
    <property type="entry name" value="GART_AS"/>
</dbReference>
<gene>
    <name evidence="6" type="ORF">SAMN04488589_0108</name>
</gene>
<dbReference type="InterPro" id="IPR041711">
    <property type="entry name" value="Met-tRNA-FMT_N"/>
</dbReference>
<dbReference type="Pfam" id="PF02911">
    <property type="entry name" value="Formyl_trans_C"/>
    <property type="match status" value="1"/>
</dbReference>
<dbReference type="PROSITE" id="PS00373">
    <property type="entry name" value="GART"/>
    <property type="match status" value="1"/>
</dbReference>
<proteinExistence type="inferred from homology"/>
<dbReference type="InterPro" id="IPR005793">
    <property type="entry name" value="Formyl_trans_C"/>
</dbReference>
<evidence type="ECO:0000313" key="6">
    <source>
        <dbReference type="EMBL" id="SDF24719.1"/>
    </source>
</evidence>
<dbReference type="PANTHER" id="PTHR11138:SF5">
    <property type="entry name" value="METHIONYL-TRNA FORMYLTRANSFERASE, MITOCHONDRIAL"/>
    <property type="match status" value="1"/>
</dbReference>
<evidence type="ECO:0000256" key="2">
    <source>
        <dbReference type="ARBA" id="ARBA00012261"/>
    </source>
</evidence>
<reference evidence="6 7" key="1">
    <citation type="submission" date="2016-10" db="EMBL/GenBank/DDBJ databases">
        <authorList>
            <person name="Varghese N."/>
            <person name="Submissions S."/>
        </authorList>
    </citation>
    <scope>NUCLEOTIDE SEQUENCE [LARGE SCALE GENOMIC DNA]</scope>
    <source>
        <strain evidence="6 7">PL 12/M</strain>
    </source>
</reference>
<keyword evidence="4" id="KW-0648">Protein biosynthesis</keyword>
<dbReference type="SUPFAM" id="SSF50486">
    <property type="entry name" value="FMT C-terminal domain-like"/>
    <property type="match status" value="1"/>
</dbReference>
<dbReference type="InterPro" id="IPR003349">
    <property type="entry name" value="JmjN"/>
</dbReference>
<dbReference type="RefSeq" id="WP_091707768.1">
    <property type="nucleotide sequence ID" value="NZ_FNCA01000001.1"/>
</dbReference>
<dbReference type="CDD" id="cd08646">
    <property type="entry name" value="FMT_core_Met-tRNA-FMT_N"/>
    <property type="match status" value="1"/>
</dbReference>
<dbReference type="PANTHER" id="PTHR11138">
    <property type="entry name" value="METHIONYL-TRNA FORMYLTRANSFERASE"/>
    <property type="match status" value="1"/>
</dbReference>
<dbReference type="InterPro" id="IPR002376">
    <property type="entry name" value="Formyl_transf_N"/>
</dbReference>
<comment type="similarity">
    <text evidence="1">Belongs to the Fmt family.</text>
</comment>
<dbReference type="Proteomes" id="UP000199259">
    <property type="component" value="Unassembled WGS sequence"/>
</dbReference>
<keyword evidence="7" id="KW-1185">Reference proteome</keyword>
<name>A0A7Z7AXL5_9EURY</name>